<protein>
    <submittedName>
        <fullName evidence="1">Uncharacterized protein</fullName>
    </submittedName>
</protein>
<accession>A0A699T929</accession>
<comment type="caution">
    <text evidence="1">The sequence shown here is derived from an EMBL/GenBank/DDBJ whole genome shotgun (WGS) entry which is preliminary data.</text>
</comment>
<evidence type="ECO:0000313" key="1">
    <source>
        <dbReference type="EMBL" id="GFD05878.1"/>
    </source>
</evidence>
<gene>
    <name evidence="1" type="ORF">Tci_877847</name>
</gene>
<reference evidence="1" key="1">
    <citation type="journal article" date="2019" name="Sci. Rep.">
        <title>Draft genome of Tanacetum cinerariifolium, the natural source of mosquito coil.</title>
        <authorList>
            <person name="Yamashiro T."/>
            <person name="Shiraishi A."/>
            <person name="Satake H."/>
            <person name="Nakayama K."/>
        </authorList>
    </citation>
    <scope>NUCLEOTIDE SEQUENCE</scope>
</reference>
<name>A0A699T929_TANCI</name>
<proteinExistence type="predicted"/>
<organism evidence="1">
    <name type="scientific">Tanacetum cinerariifolium</name>
    <name type="common">Dalmatian daisy</name>
    <name type="synonym">Chrysanthemum cinerariifolium</name>
    <dbReference type="NCBI Taxonomy" id="118510"/>
    <lineage>
        <taxon>Eukaryota</taxon>
        <taxon>Viridiplantae</taxon>
        <taxon>Streptophyta</taxon>
        <taxon>Embryophyta</taxon>
        <taxon>Tracheophyta</taxon>
        <taxon>Spermatophyta</taxon>
        <taxon>Magnoliopsida</taxon>
        <taxon>eudicotyledons</taxon>
        <taxon>Gunneridae</taxon>
        <taxon>Pentapetalae</taxon>
        <taxon>asterids</taxon>
        <taxon>campanulids</taxon>
        <taxon>Asterales</taxon>
        <taxon>Asteraceae</taxon>
        <taxon>Asteroideae</taxon>
        <taxon>Anthemideae</taxon>
        <taxon>Anthemidinae</taxon>
        <taxon>Tanacetum</taxon>
    </lineage>
</organism>
<dbReference type="AlphaFoldDB" id="A0A699T929"/>
<dbReference type="EMBL" id="BKCJ011221210">
    <property type="protein sequence ID" value="GFD05878.1"/>
    <property type="molecule type" value="Genomic_DNA"/>
</dbReference>
<sequence>MGKATGGWDEAEASGCSEAVEVLIARRNVQSVPKIVAFSAGVRSQSPASKLATRTNSLRRLAGSVRLVAWSRCRSKYAARGSPSLGLPTEPILSA</sequence>